<dbReference type="HOGENOM" id="CLU_097515_0_0_6"/>
<protein>
    <recommendedName>
        <fullName evidence="5">Transporter</fullName>
    </recommendedName>
</protein>
<reference evidence="3 4" key="1">
    <citation type="submission" date="2014-07" db="EMBL/GenBank/DDBJ databases">
        <title>Comparative analysis of Nitrosococcus oceani genome inventories of strains from Pacific and Atlantic gyres.</title>
        <authorList>
            <person name="Lim C.K."/>
            <person name="Wang L."/>
            <person name="Sayavedra-Soto L.A."/>
            <person name="Klotz M.G."/>
        </authorList>
    </citation>
    <scope>NUCLEOTIDE SEQUENCE [LARGE SCALE GENOMIC DNA]</scope>
    <source>
        <strain evidence="3 4">C-27</strain>
        <plasmid evidence="3">pA</plasmid>
    </source>
</reference>
<evidence type="ECO:0000313" key="3">
    <source>
        <dbReference type="EMBL" id="KFI17770.1"/>
    </source>
</evidence>
<gene>
    <name evidence="3" type="ORF">IB75_18600</name>
</gene>
<dbReference type="Proteomes" id="UP000028839">
    <property type="component" value="Unassembled WGS sequence"/>
</dbReference>
<name>A0A0E2Z2J6_9GAMM</name>
<feature type="signal peptide" evidence="2">
    <location>
        <begin position="1"/>
        <end position="25"/>
    </location>
</feature>
<proteinExistence type="predicted"/>
<keyword evidence="2" id="KW-0732">Signal</keyword>
<geneLocation type="plasmid" evidence="3">
    <name>pA</name>
</geneLocation>
<evidence type="ECO:0000313" key="4">
    <source>
        <dbReference type="Proteomes" id="UP000028839"/>
    </source>
</evidence>
<organism evidence="3 4">
    <name type="scientific">Nitrosococcus oceani C-27</name>
    <dbReference type="NCBI Taxonomy" id="314279"/>
    <lineage>
        <taxon>Bacteria</taxon>
        <taxon>Pseudomonadati</taxon>
        <taxon>Pseudomonadota</taxon>
        <taxon>Gammaproteobacteria</taxon>
        <taxon>Chromatiales</taxon>
        <taxon>Chromatiaceae</taxon>
        <taxon>Nitrosococcus</taxon>
    </lineage>
</organism>
<dbReference type="SUPFAM" id="SSF56954">
    <property type="entry name" value="Outer membrane efflux proteins (OEP)"/>
    <property type="match status" value="1"/>
</dbReference>
<comment type="caution">
    <text evidence="3">The sequence shown here is derived from an EMBL/GenBank/DDBJ whole genome shotgun (WGS) entry which is preliminary data.</text>
</comment>
<feature type="chain" id="PRO_5002408097" description="Transporter" evidence="2">
    <location>
        <begin position="26"/>
        <end position="279"/>
    </location>
</feature>
<accession>A0A0E2Z2J6</accession>
<keyword evidence="3" id="KW-0614">Plasmid</keyword>
<feature type="compositionally biased region" description="Gly residues" evidence="1">
    <location>
        <begin position="254"/>
        <end position="279"/>
    </location>
</feature>
<dbReference type="EMBL" id="JPGN01000541">
    <property type="protein sequence ID" value="KFI17770.1"/>
    <property type="molecule type" value="Genomic_DNA"/>
</dbReference>
<evidence type="ECO:0008006" key="5">
    <source>
        <dbReference type="Google" id="ProtNLM"/>
    </source>
</evidence>
<dbReference type="AlphaFoldDB" id="A0A0E2Z2J6"/>
<evidence type="ECO:0000256" key="2">
    <source>
        <dbReference type="SAM" id="SignalP"/>
    </source>
</evidence>
<sequence>MRVCWKKSKRAWWCGLLLLPAWAGAWQEQAVLEFILASNPLLRAYQGVTREYAPPTLAERLLERTSLFARASTDGGSLQATDSFFTTGTTAGVQIYIPLISRQENREHALRTLEETRALEQTRNQALQGMAQLRVYEADLAAAKTQLQFYRDKSGWAQQRVESGYEEVENLWTLAQKLNEAQASVEKLALLIASQRQNIAAYAGPQWPSLLAYLKGEGGLPGDEAHHRTDGPRGVSQFHRQGTAQGQARAPERTGGGWQVGGAGGRTGEASGAGGNAFP</sequence>
<feature type="region of interest" description="Disordered" evidence="1">
    <location>
        <begin position="221"/>
        <end position="279"/>
    </location>
</feature>
<evidence type="ECO:0000256" key="1">
    <source>
        <dbReference type="SAM" id="MobiDB-lite"/>
    </source>
</evidence>